<proteinExistence type="predicted"/>
<dbReference type="InterPro" id="IPR011604">
    <property type="entry name" value="PDDEXK-like_dom_sf"/>
</dbReference>
<protein>
    <recommendedName>
        <fullName evidence="3">PD-(D/E)XK endonuclease-like domain-containing protein</fullName>
    </recommendedName>
</protein>
<dbReference type="EMBL" id="QHJQ01000003">
    <property type="protein sequence ID" value="PXA04634.1"/>
    <property type="molecule type" value="Genomic_DNA"/>
</dbReference>
<dbReference type="Gene3D" id="3.90.320.10">
    <property type="match status" value="1"/>
</dbReference>
<name>A0A317ZG70_9BACT</name>
<evidence type="ECO:0008006" key="3">
    <source>
        <dbReference type="Google" id="ProtNLM"/>
    </source>
</evidence>
<sequence length="192" mass="21083">MYAFMNVTAAAKLLSEQADLDLQWPETLPQAIYAINVPDVPSGDPLELGEDFHACLEAHLGGRWVSKDHYYSCSAVAEILRDLGLETKNFSTEVPVKRGHLVGKADIVAQDTEKKPWVVEIKTTQGRYALAPSTAEFCQLALYAGLMDKPDANLACIRINFKIGKVSVFIAQEKTAVLKIMNSVTPNFIEAA</sequence>
<keyword evidence="2" id="KW-1185">Reference proteome</keyword>
<organism evidence="1 2">
    <name type="scientific">Coraliomargarita sinensis</name>
    <dbReference type="NCBI Taxonomy" id="2174842"/>
    <lineage>
        <taxon>Bacteria</taxon>
        <taxon>Pseudomonadati</taxon>
        <taxon>Verrucomicrobiota</taxon>
        <taxon>Opitutia</taxon>
        <taxon>Puniceicoccales</taxon>
        <taxon>Coraliomargaritaceae</taxon>
        <taxon>Coraliomargarita</taxon>
    </lineage>
</organism>
<comment type="caution">
    <text evidence="1">The sequence shown here is derived from an EMBL/GenBank/DDBJ whole genome shotgun (WGS) entry which is preliminary data.</text>
</comment>
<dbReference type="AlphaFoldDB" id="A0A317ZG70"/>
<reference evidence="1 2" key="1">
    <citation type="submission" date="2018-05" db="EMBL/GenBank/DDBJ databases">
        <title>Coraliomargarita sinensis sp. nov., isolated from a marine solar saltern.</title>
        <authorList>
            <person name="Zhou L.Y."/>
        </authorList>
    </citation>
    <scope>NUCLEOTIDE SEQUENCE [LARGE SCALE GENOMIC DNA]</scope>
    <source>
        <strain evidence="1 2">WN38</strain>
    </source>
</reference>
<evidence type="ECO:0000313" key="1">
    <source>
        <dbReference type="EMBL" id="PXA04634.1"/>
    </source>
</evidence>
<accession>A0A317ZG70</accession>
<gene>
    <name evidence="1" type="ORF">DDZ13_05530</name>
</gene>
<dbReference type="InParanoid" id="A0A317ZG70"/>
<evidence type="ECO:0000313" key="2">
    <source>
        <dbReference type="Proteomes" id="UP000247099"/>
    </source>
</evidence>
<dbReference type="Proteomes" id="UP000247099">
    <property type="component" value="Unassembled WGS sequence"/>
</dbReference>